<comment type="caution">
    <text evidence="5">The sequence shown here is derived from an EMBL/GenBank/DDBJ whole genome shotgun (WGS) entry which is preliminary data.</text>
</comment>
<feature type="domain" description="DNA mismatch repair proteins mutS family" evidence="4">
    <location>
        <begin position="320"/>
        <end position="496"/>
    </location>
</feature>
<dbReference type="Pfam" id="PF00488">
    <property type="entry name" value="MutS_V"/>
    <property type="match status" value="1"/>
</dbReference>
<evidence type="ECO:0000313" key="5">
    <source>
        <dbReference type="EMBL" id="PSN91527.1"/>
    </source>
</evidence>
<sequence>MMLMYRDHSFDASQNQPWNYGDLVRDLDLKPIIETMAGGDDFIAQVVAKALVIGVDDVDTILYRQGVLEDTLRNIDTVRNIYAIITQAITEGRRRLFWIPNPNPESVVFDSVRTLEVYLDTLDKVREVFDASASQFKSSGFQNLIHSLDYQFDRNYLNSIRLMLSSLEFPSGVSVAVRLGDEAELTEFTLINPQRRRGLKGLLAFIERSRYTWDLPERDEAGAQEMGEMKNRGLERVAKVLRKAATDVLSLINALRTELAFYIGCANLWGALSTLGIPLGFPTPREPGVDTLGFSCLHEVSLALRMKAKPVCNDLGTVKKPLLIISGANRGGKTVYLRSIGQAQLMMQCGMFVAAEMFESSISSGVYTHFKREEDKELGGGKLDEELSRLSSIIDHVKPNSMVLFNESFASTNAGEGSELAKQTVTALLERKIRVLYVTHFYEFPLWFYENRPSLAVFLVAERKEDGTRTFKVREGVPLETSFAEDVYSKIFGDHTQDEERE</sequence>
<dbReference type="SMART" id="SM00534">
    <property type="entry name" value="MUTSac"/>
    <property type="match status" value="1"/>
</dbReference>
<keyword evidence="2" id="KW-0067">ATP-binding</keyword>
<evidence type="ECO:0000256" key="1">
    <source>
        <dbReference type="ARBA" id="ARBA00022741"/>
    </source>
</evidence>
<dbReference type="GO" id="GO:0005524">
    <property type="term" value="F:ATP binding"/>
    <property type="evidence" value="ECO:0007669"/>
    <property type="project" value="UniProtKB-KW"/>
</dbReference>
<dbReference type="GO" id="GO:0030983">
    <property type="term" value="F:mismatched DNA binding"/>
    <property type="evidence" value="ECO:0007669"/>
    <property type="project" value="InterPro"/>
</dbReference>
<accession>A0A2R6AYT0</accession>
<dbReference type="GO" id="GO:0005829">
    <property type="term" value="C:cytosol"/>
    <property type="evidence" value="ECO:0007669"/>
    <property type="project" value="TreeGrafter"/>
</dbReference>
<evidence type="ECO:0000313" key="6">
    <source>
        <dbReference type="Proteomes" id="UP000240490"/>
    </source>
</evidence>
<dbReference type="InterPro" id="IPR000432">
    <property type="entry name" value="DNA_mismatch_repair_MutS_C"/>
</dbReference>
<evidence type="ECO:0000256" key="3">
    <source>
        <dbReference type="ARBA" id="ARBA00023125"/>
    </source>
</evidence>
<organism evidence="5 6">
    <name type="scientific">Candidatus Marsarchaeota G2 archaeon ECH_B_SAG-M15</name>
    <dbReference type="NCBI Taxonomy" id="1978162"/>
    <lineage>
        <taxon>Archaea</taxon>
        <taxon>Candidatus Marsarchaeota</taxon>
        <taxon>Candidatus Marsarchaeota group 2</taxon>
    </lineage>
</organism>
<keyword evidence="1" id="KW-0547">Nucleotide-binding</keyword>
<dbReference type="PANTHER" id="PTHR11361:SF34">
    <property type="entry name" value="DNA MISMATCH REPAIR PROTEIN MSH1, MITOCHONDRIAL"/>
    <property type="match status" value="1"/>
</dbReference>
<dbReference type="InterPro" id="IPR027417">
    <property type="entry name" value="P-loop_NTPase"/>
</dbReference>
<dbReference type="InterPro" id="IPR045076">
    <property type="entry name" value="MutS"/>
</dbReference>
<dbReference type="GO" id="GO:0140664">
    <property type="term" value="F:ATP-dependent DNA damage sensor activity"/>
    <property type="evidence" value="ECO:0007669"/>
    <property type="project" value="InterPro"/>
</dbReference>
<dbReference type="SUPFAM" id="SSF52540">
    <property type="entry name" value="P-loop containing nucleoside triphosphate hydrolases"/>
    <property type="match status" value="1"/>
</dbReference>
<evidence type="ECO:0000259" key="4">
    <source>
        <dbReference type="SMART" id="SM00534"/>
    </source>
</evidence>
<keyword evidence="3" id="KW-0238">DNA-binding</keyword>
<dbReference type="PANTHER" id="PTHR11361">
    <property type="entry name" value="DNA MISMATCH REPAIR PROTEIN MUTS FAMILY MEMBER"/>
    <property type="match status" value="1"/>
</dbReference>
<evidence type="ECO:0000256" key="2">
    <source>
        <dbReference type="ARBA" id="ARBA00022840"/>
    </source>
</evidence>
<reference evidence="5 6" key="1">
    <citation type="submission" date="2017-04" db="EMBL/GenBank/DDBJ databases">
        <title>Novel microbial lineages endemic to geothermal iron-oxide mats fill important gaps in the evolutionary history of Archaea.</title>
        <authorList>
            <person name="Jay Z.J."/>
            <person name="Beam J.P."/>
            <person name="Dlakic M."/>
            <person name="Rusch D.B."/>
            <person name="Kozubal M.A."/>
            <person name="Inskeep W.P."/>
        </authorList>
    </citation>
    <scope>NUCLEOTIDE SEQUENCE [LARGE SCALE GENOMIC DNA]</scope>
    <source>
        <strain evidence="5">ECH_B_SAG-M15</strain>
    </source>
</reference>
<dbReference type="EMBL" id="NEXJ01000045">
    <property type="protein sequence ID" value="PSN91527.1"/>
    <property type="molecule type" value="Genomic_DNA"/>
</dbReference>
<dbReference type="AlphaFoldDB" id="A0A2R6AYT0"/>
<protein>
    <recommendedName>
        <fullName evidence="4">DNA mismatch repair proteins mutS family domain-containing protein</fullName>
    </recommendedName>
</protein>
<dbReference type="Gene3D" id="3.40.50.300">
    <property type="entry name" value="P-loop containing nucleotide triphosphate hydrolases"/>
    <property type="match status" value="1"/>
</dbReference>
<dbReference type="GO" id="GO:0006298">
    <property type="term" value="P:mismatch repair"/>
    <property type="evidence" value="ECO:0007669"/>
    <property type="project" value="InterPro"/>
</dbReference>
<dbReference type="Proteomes" id="UP000240490">
    <property type="component" value="Unassembled WGS sequence"/>
</dbReference>
<name>A0A2R6AYT0_9ARCH</name>
<proteinExistence type="predicted"/>
<gene>
    <name evidence="5" type="ORF">B9Q08_02675</name>
</gene>